<dbReference type="OMA" id="YLEVCEN"/>
<dbReference type="GO" id="GO:0006952">
    <property type="term" value="P:defense response"/>
    <property type="evidence" value="ECO:0007669"/>
    <property type="project" value="InterPro"/>
</dbReference>
<evidence type="ECO:0000259" key="4">
    <source>
        <dbReference type="Pfam" id="PF00931"/>
    </source>
</evidence>
<evidence type="ECO:0000313" key="6">
    <source>
        <dbReference type="EMBL" id="PRQ24763.1"/>
    </source>
</evidence>
<accession>A0A2P6PS61</accession>
<dbReference type="GO" id="GO:0016787">
    <property type="term" value="F:hydrolase activity"/>
    <property type="evidence" value="ECO:0007669"/>
    <property type="project" value="UniProtKB-KW"/>
</dbReference>
<reference evidence="6 7" key="1">
    <citation type="journal article" date="2018" name="Nat. Genet.">
        <title>The Rosa genome provides new insights in the design of modern roses.</title>
        <authorList>
            <person name="Bendahmane M."/>
        </authorList>
    </citation>
    <scope>NUCLEOTIDE SEQUENCE [LARGE SCALE GENOMIC DNA]</scope>
    <source>
        <strain evidence="7">cv. Old Blush</strain>
    </source>
</reference>
<keyword evidence="7" id="KW-1185">Reference proteome</keyword>
<dbReference type="Gramene" id="PRQ24763">
    <property type="protein sequence ID" value="PRQ24763"/>
    <property type="gene ID" value="RchiOBHm_Chr6g0276051"/>
</dbReference>
<name>A0A2P6PS61_ROSCH</name>
<dbReference type="GO" id="GO:0043531">
    <property type="term" value="F:ADP binding"/>
    <property type="evidence" value="ECO:0007669"/>
    <property type="project" value="InterPro"/>
</dbReference>
<dbReference type="PANTHER" id="PTHR11017:SF570">
    <property type="entry name" value="DISEASE RESISTANCE PROTEIN (TIR-NBS CLASS)-RELATED"/>
    <property type="match status" value="1"/>
</dbReference>
<dbReference type="SUPFAM" id="SSF52058">
    <property type="entry name" value="L domain-like"/>
    <property type="match status" value="1"/>
</dbReference>
<feature type="domain" description="NB-ARC" evidence="4">
    <location>
        <begin position="38"/>
        <end position="207"/>
    </location>
</feature>
<feature type="domain" description="Disease resistance protein Roq1-like winged-helix" evidence="5">
    <location>
        <begin position="276"/>
        <end position="346"/>
    </location>
</feature>
<dbReference type="PRINTS" id="PR00364">
    <property type="entry name" value="DISEASERSIST"/>
</dbReference>
<dbReference type="InterPro" id="IPR042197">
    <property type="entry name" value="Apaf_helical"/>
</dbReference>
<gene>
    <name evidence="6" type="ORF">RchiOBHm_Chr6g0276051</name>
</gene>
<dbReference type="Gene3D" id="3.40.50.300">
    <property type="entry name" value="P-loop containing nucleotide triphosphate hydrolases"/>
    <property type="match status" value="1"/>
</dbReference>
<keyword evidence="2" id="KW-0677">Repeat</keyword>
<keyword evidence="3" id="KW-0472">Membrane</keyword>
<dbReference type="InterPro" id="IPR027417">
    <property type="entry name" value="P-loop_NTPase"/>
</dbReference>
<dbReference type="AlphaFoldDB" id="A0A2P6PS61"/>
<dbReference type="PANTHER" id="PTHR11017">
    <property type="entry name" value="LEUCINE-RICH REPEAT-CONTAINING PROTEIN"/>
    <property type="match status" value="1"/>
</dbReference>
<evidence type="ECO:0000256" key="3">
    <source>
        <dbReference type="SAM" id="Phobius"/>
    </source>
</evidence>
<evidence type="ECO:0000256" key="1">
    <source>
        <dbReference type="ARBA" id="ARBA00022614"/>
    </source>
</evidence>
<protein>
    <submittedName>
        <fullName evidence="6">Putative P-loop containing nucleoside triphosphate hydrolase, leucine-rich repeat domain, L</fullName>
    </submittedName>
</protein>
<evidence type="ECO:0000313" key="7">
    <source>
        <dbReference type="Proteomes" id="UP000238479"/>
    </source>
</evidence>
<dbReference type="Pfam" id="PF23282">
    <property type="entry name" value="WHD_ROQ1"/>
    <property type="match status" value="1"/>
</dbReference>
<keyword evidence="6" id="KW-0378">Hydrolase</keyword>
<proteinExistence type="predicted"/>
<evidence type="ECO:0000256" key="2">
    <source>
        <dbReference type="ARBA" id="ARBA00022737"/>
    </source>
</evidence>
<dbReference type="InterPro" id="IPR032675">
    <property type="entry name" value="LRR_dom_sf"/>
</dbReference>
<dbReference type="Gene3D" id="1.10.8.430">
    <property type="entry name" value="Helical domain of apoptotic protease-activating factors"/>
    <property type="match status" value="1"/>
</dbReference>
<dbReference type="Pfam" id="PF00931">
    <property type="entry name" value="NB-ARC"/>
    <property type="match status" value="1"/>
</dbReference>
<dbReference type="InterPro" id="IPR058192">
    <property type="entry name" value="WHD_ROQ1-like"/>
</dbReference>
<dbReference type="InterPro" id="IPR044974">
    <property type="entry name" value="Disease_R_plants"/>
</dbReference>
<sequence length="1019" mass="117091">MMHESKFIQNIVEEISIQVSNRTYMKVAKYPVGLESRVRDMHELLCVEENDVRMVGIWGIGGIGKTTVAKAVYGSIAHRFEGSCFLENVRERSLVPHEGLVQLQETLLSKILGGVGVKLSNVDDPAYEIEKRLWNKRVLIILDDVDHLKQLENLAGGYNWFGAGSRVIITTRDKHLLIAHGVSLTYKVKELEFCEAFELFSWNSFKKDRPKDDYVKLVERAVYYSKGLPLALTVLGSHLFGRSIEEWQDALDSYERIPNKEVQEILKISFNGLEYHQKEVFLDIACFFKGEDKDIIMDVLRSCDLYPVISIAVLIDKSLLAIGEGNALSMHDLIEDMGKEIVRQESPTEPGERSRLWFHKDVLHVLTEETGTSKVRGLKIEMPKKEEIHVGAEALLRMRNLRYLINRNASLVGNIGYLPNSLRFLDWYKYPLESLPSNFNPKKLVALNMPSSNLSRFGQSITKLDRLKSMDLTGCEMLKEIPDFSGFPNLQKLILRECRSLVGIHDSVGTLDKLVTLSVQDCSNLTRFPTRLGMKSLKVLNMKGCKLLESFPEIEAGTMEQLKDITLECCENLKTLPSSIYQLKHLLQLEVRGCPKLLTFPMSTTTSTIKQYLSDDNNDEDCSVPVFPELTFLRVGDCNISECDFLIPFSCLSTLTFLDLSGSSFGSLPTWIIKFGNLQWLILRDCKRLQEIPQLSPSIKGINASGCKSLERFSKFSDILDHQNSLSWLQWSDLSECHKLLHTMDLDVEKMASILLNQHHDQGKDSYFEFSVVLPGNNIPKWFNFCKHPTDHEYCEFVIKLPPNFSGKNSRLALSAVFESTDGTLTYDYNDYEKHAFHVRVYINGDEIFWVHEHLLIRPGSNHVWLQYVSLSDMRHWGRQWNEEQLLSKCEVRFFSSRPLSLKACGVQLVCHRNEYENNDQNFADLQFYKRNYDDLDQEVVQVPRSRFDWYPQQRLRLGALGITLVEIDRDENKKKIGEHVLHWIFKKVPNRLIAHAKILNLLYVLACLILIFSLFAIK</sequence>
<evidence type="ECO:0000259" key="5">
    <source>
        <dbReference type="Pfam" id="PF23282"/>
    </source>
</evidence>
<dbReference type="SUPFAM" id="SSF52540">
    <property type="entry name" value="P-loop containing nucleoside triphosphate hydrolases"/>
    <property type="match status" value="1"/>
</dbReference>
<dbReference type="InterPro" id="IPR002182">
    <property type="entry name" value="NB-ARC"/>
</dbReference>
<dbReference type="EMBL" id="PDCK01000044">
    <property type="protein sequence ID" value="PRQ24763.1"/>
    <property type="molecule type" value="Genomic_DNA"/>
</dbReference>
<keyword evidence="3" id="KW-0812">Transmembrane</keyword>
<keyword evidence="3" id="KW-1133">Transmembrane helix</keyword>
<keyword evidence="1" id="KW-0433">Leucine-rich repeat</keyword>
<feature type="transmembrane region" description="Helical" evidence="3">
    <location>
        <begin position="999"/>
        <end position="1018"/>
    </location>
</feature>
<dbReference type="Proteomes" id="UP000238479">
    <property type="component" value="Chromosome 6"/>
</dbReference>
<dbReference type="Gene3D" id="3.80.10.10">
    <property type="entry name" value="Ribonuclease Inhibitor"/>
    <property type="match status" value="3"/>
</dbReference>
<organism evidence="6 7">
    <name type="scientific">Rosa chinensis</name>
    <name type="common">China rose</name>
    <dbReference type="NCBI Taxonomy" id="74649"/>
    <lineage>
        <taxon>Eukaryota</taxon>
        <taxon>Viridiplantae</taxon>
        <taxon>Streptophyta</taxon>
        <taxon>Embryophyta</taxon>
        <taxon>Tracheophyta</taxon>
        <taxon>Spermatophyta</taxon>
        <taxon>Magnoliopsida</taxon>
        <taxon>eudicotyledons</taxon>
        <taxon>Gunneridae</taxon>
        <taxon>Pentapetalae</taxon>
        <taxon>rosids</taxon>
        <taxon>fabids</taxon>
        <taxon>Rosales</taxon>
        <taxon>Rosaceae</taxon>
        <taxon>Rosoideae</taxon>
        <taxon>Rosoideae incertae sedis</taxon>
        <taxon>Rosa</taxon>
    </lineage>
</organism>
<comment type="caution">
    <text evidence="6">The sequence shown here is derived from an EMBL/GenBank/DDBJ whole genome shotgun (WGS) entry which is preliminary data.</text>
</comment>